<dbReference type="GO" id="GO:0015666">
    <property type="term" value="F:restriction endodeoxyribonuclease activity"/>
    <property type="evidence" value="ECO:0007669"/>
    <property type="project" value="TreeGrafter"/>
</dbReference>
<dbReference type="PANTHER" id="PTHR30015">
    <property type="entry name" value="MRR RESTRICTION SYSTEM PROTEIN"/>
    <property type="match status" value="1"/>
</dbReference>
<dbReference type="OrthoDB" id="9781481at2"/>
<accession>W0RGD3</accession>
<keyword evidence="2" id="KW-0540">Nuclease</keyword>
<dbReference type="InterPro" id="IPR007560">
    <property type="entry name" value="Restrct_endonuc_IV_Mrr"/>
</dbReference>
<dbReference type="REBASE" id="78112">
    <property type="entry name" value="Gba708MrrP"/>
</dbReference>
<dbReference type="GO" id="GO:0003677">
    <property type="term" value="F:DNA binding"/>
    <property type="evidence" value="ECO:0007669"/>
    <property type="project" value="InterPro"/>
</dbReference>
<sequence length="298" mass="33493">MAEITRKRTGELLRALFELLMPQADGMPAGEALRALEKKAPPTPFEQSSTESGARRYEKIVRFATVDCVKAQWMIKAHGRWTITDEGRKAYAAYPDPEAFYKRAVYLYHEWRKSTPKATGGEEPVDGADPGTGKAARITFEQAEEQAWSEIEKYLASMQPYEFQELVAALLRGMGYHVGWVAPPGKDGGVDIVAYNDPLGTRPPRIKVQVKRQQQKVAVDGLRSFMAVVGVDEVGIFVNAGGFTRDAEDEARSQHARRVTLVDLERLVDLWVEHYARLDEAARRRLPLQPIYFLAPES</sequence>
<protein>
    <submittedName>
        <fullName evidence="2">Restriction endonuclease</fullName>
    </submittedName>
</protein>
<keyword evidence="2" id="KW-0255">Endonuclease</keyword>
<proteinExistence type="predicted"/>
<dbReference type="PANTHER" id="PTHR30015:SF6">
    <property type="entry name" value="SLL1429 PROTEIN"/>
    <property type="match status" value="1"/>
</dbReference>
<reference evidence="2 3" key="1">
    <citation type="journal article" date="2014" name="Genome Announc.">
        <title>Genome Sequence and Methylome of Soil Bacterium Gemmatirosa kalamazoonensis KBS708T, a Member of the Rarely Cultivated Gemmatimonadetes Phylum.</title>
        <authorList>
            <person name="Debruyn J.M."/>
            <person name="Radosevich M."/>
            <person name="Wommack K.E."/>
            <person name="Polson S.W."/>
            <person name="Hauser L.J."/>
            <person name="Fawaz M.N."/>
            <person name="Korlach J."/>
            <person name="Tsai Y.C."/>
        </authorList>
    </citation>
    <scope>NUCLEOTIDE SEQUENCE [LARGE SCALE GENOMIC DNA]</scope>
    <source>
        <strain evidence="2 3">KBS708</strain>
    </source>
</reference>
<dbReference type="InParanoid" id="W0RGD3"/>
<keyword evidence="3" id="KW-1185">Reference proteome</keyword>
<dbReference type="InterPro" id="IPR011335">
    <property type="entry name" value="Restrct_endonuc-II-like"/>
</dbReference>
<dbReference type="KEGG" id="gba:J421_2299"/>
<dbReference type="GO" id="GO:0009307">
    <property type="term" value="P:DNA restriction-modification system"/>
    <property type="evidence" value="ECO:0007669"/>
    <property type="project" value="InterPro"/>
</dbReference>
<dbReference type="Gene3D" id="3.40.1350.10">
    <property type="match status" value="1"/>
</dbReference>
<dbReference type="AlphaFoldDB" id="W0RGD3"/>
<dbReference type="InterPro" id="IPR052906">
    <property type="entry name" value="Type_IV_Methyl-Rstrct_Enzyme"/>
</dbReference>
<evidence type="ECO:0000313" key="2">
    <source>
        <dbReference type="EMBL" id="AHG89836.1"/>
    </source>
</evidence>
<evidence type="ECO:0000313" key="3">
    <source>
        <dbReference type="Proteomes" id="UP000019151"/>
    </source>
</evidence>
<dbReference type="eggNOG" id="COG4127">
    <property type="taxonomic scope" value="Bacteria"/>
</dbReference>
<dbReference type="Proteomes" id="UP000019151">
    <property type="component" value="Chromosome"/>
</dbReference>
<name>W0RGD3_9BACT</name>
<dbReference type="SUPFAM" id="SSF52980">
    <property type="entry name" value="Restriction endonuclease-like"/>
    <property type="match status" value="1"/>
</dbReference>
<dbReference type="EMBL" id="CP007128">
    <property type="protein sequence ID" value="AHG89836.1"/>
    <property type="molecule type" value="Genomic_DNA"/>
</dbReference>
<gene>
    <name evidence="2" type="ORF">J421_2299</name>
</gene>
<dbReference type="STRING" id="861299.J421_2299"/>
<organism evidence="2 3">
    <name type="scientific">Gemmatirosa kalamazoonensis</name>
    <dbReference type="NCBI Taxonomy" id="861299"/>
    <lineage>
        <taxon>Bacteria</taxon>
        <taxon>Pseudomonadati</taxon>
        <taxon>Gemmatimonadota</taxon>
        <taxon>Gemmatimonadia</taxon>
        <taxon>Gemmatimonadales</taxon>
        <taxon>Gemmatimonadaceae</taxon>
        <taxon>Gemmatirosa</taxon>
    </lineage>
</organism>
<evidence type="ECO:0000259" key="1">
    <source>
        <dbReference type="Pfam" id="PF04471"/>
    </source>
</evidence>
<keyword evidence="2" id="KW-0378">Hydrolase</keyword>
<feature type="domain" description="Restriction endonuclease type IV Mrr" evidence="1">
    <location>
        <begin position="156"/>
        <end position="270"/>
    </location>
</feature>
<dbReference type="Pfam" id="PF04471">
    <property type="entry name" value="Mrr_cat"/>
    <property type="match status" value="1"/>
</dbReference>
<dbReference type="HOGENOM" id="CLU_942889_0_0_0"/>
<dbReference type="InterPro" id="IPR011856">
    <property type="entry name" value="tRNA_endonuc-like_dom_sf"/>
</dbReference>
<dbReference type="RefSeq" id="WP_025411320.1">
    <property type="nucleotide sequence ID" value="NZ_CP007128.1"/>
</dbReference>